<dbReference type="FunFam" id="1.10.287.110:FF:000035">
    <property type="entry name" value="DnaJ homolog subfamily C member 9"/>
    <property type="match status" value="1"/>
</dbReference>
<reference evidence="6" key="2">
    <citation type="submission" date="2025-09" db="UniProtKB">
        <authorList>
            <consortium name="Ensembl"/>
        </authorList>
    </citation>
    <scope>IDENTIFICATION</scope>
</reference>
<organism evidence="6 7">
    <name type="scientific">Denticeps clupeoides</name>
    <name type="common">denticle herring</name>
    <dbReference type="NCBI Taxonomy" id="299321"/>
    <lineage>
        <taxon>Eukaryota</taxon>
        <taxon>Metazoa</taxon>
        <taxon>Chordata</taxon>
        <taxon>Craniata</taxon>
        <taxon>Vertebrata</taxon>
        <taxon>Euteleostomi</taxon>
        <taxon>Actinopterygii</taxon>
        <taxon>Neopterygii</taxon>
        <taxon>Teleostei</taxon>
        <taxon>Clupei</taxon>
        <taxon>Clupeiformes</taxon>
        <taxon>Denticipitoidei</taxon>
        <taxon>Denticipitidae</taxon>
        <taxon>Denticeps</taxon>
    </lineage>
</organism>
<evidence type="ECO:0000313" key="7">
    <source>
        <dbReference type="Proteomes" id="UP000694580"/>
    </source>
</evidence>
<name>A0AAY4D182_9TELE</name>
<evidence type="ECO:0000256" key="1">
    <source>
        <dbReference type="ARBA" id="ARBA00022553"/>
    </source>
</evidence>
<dbReference type="PROSITE" id="PS00636">
    <property type="entry name" value="DNAJ_1"/>
    <property type="match status" value="1"/>
</dbReference>
<feature type="compositionally biased region" description="Basic and acidic residues" evidence="4">
    <location>
        <begin position="191"/>
        <end position="203"/>
    </location>
</feature>
<feature type="region of interest" description="Disordered" evidence="4">
    <location>
        <begin position="178"/>
        <end position="211"/>
    </location>
</feature>
<accession>A0AAY4D182</accession>
<gene>
    <name evidence="6" type="primary">DNAJC9</name>
</gene>
<evidence type="ECO:0000256" key="4">
    <source>
        <dbReference type="SAM" id="MobiDB-lite"/>
    </source>
</evidence>
<dbReference type="InterPro" id="IPR052594">
    <property type="entry name" value="J_domain-containing_protein"/>
</dbReference>
<dbReference type="GO" id="GO:0031072">
    <property type="term" value="F:heat shock protein binding"/>
    <property type="evidence" value="ECO:0007669"/>
    <property type="project" value="TreeGrafter"/>
</dbReference>
<evidence type="ECO:0000259" key="5">
    <source>
        <dbReference type="PROSITE" id="PS50076"/>
    </source>
</evidence>
<evidence type="ECO:0000256" key="2">
    <source>
        <dbReference type="ARBA" id="ARBA00054761"/>
    </source>
</evidence>
<dbReference type="Ensembl" id="ENSDCDT00010047817.1">
    <property type="protein sequence ID" value="ENSDCDP00010038211.1"/>
    <property type="gene ID" value="ENSDCDG00010024734.1"/>
</dbReference>
<dbReference type="InterPro" id="IPR056453">
    <property type="entry name" value="HTH_DNAJC9"/>
</dbReference>
<evidence type="ECO:0000313" key="6">
    <source>
        <dbReference type="Ensembl" id="ENSDCDP00010038211.1"/>
    </source>
</evidence>
<feature type="domain" description="J" evidence="5">
    <location>
        <begin position="15"/>
        <end position="80"/>
    </location>
</feature>
<dbReference type="Pfam" id="PF23302">
    <property type="entry name" value="HTH_DNAJC9"/>
    <property type="match status" value="1"/>
</dbReference>
<dbReference type="GO" id="GO:0005737">
    <property type="term" value="C:cytoplasm"/>
    <property type="evidence" value="ECO:0007669"/>
    <property type="project" value="TreeGrafter"/>
</dbReference>
<dbReference type="PANTHER" id="PTHR44144:SF1">
    <property type="entry name" value="DNAJ HOMOLOG SUBFAMILY C MEMBER 9"/>
    <property type="match status" value="1"/>
</dbReference>
<evidence type="ECO:0000256" key="3">
    <source>
        <dbReference type="ARBA" id="ARBA00071610"/>
    </source>
</evidence>
<dbReference type="InterPro" id="IPR036869">
    <property type="entry name" value="J_dom_sf"/>
</dbReference>
<keyword evidence="1" id="KW-0597">Phosphoprotein</keyword>
<dbReference type="Gene3D" id="1.10.287.110">
    <property type="entry name" value="DnaJ domain"/>
    <property type="match status" value="1"/>
</dbReference>
<dbReference type="Pfam" id="PF00226">
    <property type="entry name" value="DnaJ"/>
    <property type="match status" value="1"/>
</dbReference>
<dbReference type="PANTHER" id="PTHR44144">
    <property type="entry name" value="DNAJ HOMOLOG SUBFAMILY C MEMBER 9"/>
    <property type="match status" value="1"/>
</dbReference>
<dbReference type="SUPFAM" id="SSF46565">
    <property type="entry name" value="Chaperone J-domain"/>
    <property type="match status" value="1"/>
</dbReference>
<reference evidence="6" key="1">
    <citation type="submission" date="2025-08" db="UniProtKB">
        <authorList>
            <consortium name="Ensembl"/>
        </authorList>
    </citation>
    <scope>IDENTIFICATION</scope>
</reference>
<dbReference type="InterPro" id="IPR001623">
    <property type="entry name" value="DnaJ_domain"/>
</dbReference>
<dbReference type="GeneTree" id="ENSGT00390000014549"/>
<dbReference type="GO" id="GO:0005634">
    <property type="term" value="C:nucleus"/>
    <property type="evidence" value="ECO:0007669"/>
    <property type="project" value="TreeGrafter"/>
</dbReference>
<dbReference type="Proteomes" id="UP000694580">
    <property type="component" value="Unplaced"/>
</dbReference>
<dbReference type="SMART" id="SM00271">
    <property type="entry name" value="DnaJ"/>
    <property type="match status" value="1"/>
</dbReference>
<proteinExistence type="predicted"/>
<keyword evidence="7" id="KW-1185">Reference proteome</keyword>
<protein>
    <recommendedName>
        <fullName evidence="3">DnaJ homolog subfamily C member 9</fullName>
    </recommendedName>
</protein>
<dbReference type="InterPro" id="IPR018253">
    <property type="entry name" value="DnaJ_domain_CS"/>
</dbReference>
<sequence length="254" mass="29319">MGLLERCMLLFNTSNLYEVLGLSKDASDSDLRRGYYKMSLLVHPDRAAGDTQATEKFQVLGKVYEVLKDQEQRSIYDEQGVVDEQSDNVKQERNWEDYWRLLFPKITLQDIVDFEKKYKGTEEEKQDLTRLYLQHAGDMGRIVESALFSEGDDEARIRGVIQGLIDDKQLPAYRAFTHESTKKRNHRKRKAEKERKEAEEMQKDLGVSSEESLSALIKQRQKCHEQGFNSLLANLEAKYCSPGGRSSAKKKGKK</sequence>
<comment type="function">
    <text evidence="2">Acts as a dual histone chaperone and heat shock co-chaperone. As a histone chaperone, forms a co-chaperone complex with MCM2 and histone H3-H4 heterodimers; and may thereby assist MCM2 in histone H3-H4 heterodimer recognition and facilitate the assembly of histones into nucleosomes. May also act as a histone co-chaperone together with TONSL. May recruit histone chaperones ASF1A, NASP and SPT2 to histone H3-H4 heterodimers. Also plays a role as co-chaperone of the HSP70 family of molecular chaperone proteins, such as HSPA1A, HSPA1B and HSPA8. As a co-chaperone, may play a role in the recruitment of HSP70-type molecular chaperone machinery to histone H3-H4 substrates, thereby maintaining the histone structural integrity. Exhibits activity to assemble histones onto DNA in vitro.</text>
</comment>
<dbReference type="PROSITE" id="PS50076">
    <property type="entry name" value="DNAJ_2"/>
    <property type="match status" value="1"/>
</dbReference>
<dbReference type="AlphaFoldDB" id="A0AAY4D182"/>
<dbReference type="PRINTS" id="PR00625">
    <property type="entry name" value="JDOMAIN"/>
</dbReference>
<dbReference type="CDD" id="cd06257">
    <property type="entry name" value="DnaJ"/>
    <property type="match status" value="1"/>
</dbReference>